<dbReference type="RefSeq" id="WP_067661918.1">
    <property type="nucleotide sequence ID" value="NZ_FQXG01000009.1"/>
</dbReference>
<keyword evidence="1" id="KW-0472">Membrane</keyword>
<gene>
    <name evidence="2" type="ORF">SAMN02745129_4647</name>
</gene>
<feature type="transmembrane region" description="Helical" evidence="1">
    <location>
        <begin position="49"/>
        <end position="71"/>
    </location>
</feature>
<organism evidence="2 3">
    <name type="scientific">Ferrimonas marina</name>
    <dbReference type="NCBI Taxonomy" id="299255"/>
    <lineage>
        <taxon>Bacteria</taxon>
        <taxon>Pseudomonadati</taxon>
        <taxon>Pseudomonadota</taxon>
        <taxon>Gammaproteobacteria</taxon>
        <taxon>Alteromonadales</taxon>
        <taxon>Ferrimonadaceae</taxon>
        <taxon>Ferrimonas</taxon>
    </lineage>
</organism>
<keyword evidence="1" id="KW-0812">Transmembrane</keyword>
<dbReference type="Proteomes" id="UP000184268">
    <property type="component" value="Unassembled WGS sequence"/>
</dbReference>
<accession>A0A1M5Z4P1</accession>
<dbReference type="OrthoDB" id="5873362at2"/>
<sequence>MLKTILKVMTGIALFVAGVAFFMQGSTIHGTEIQEFDQMPTILPLMESTAFVGVIVMITLAVMVYVLYLLWQLHEAGVHKAQRNMQQHVEVVFILSLCGLFIAKVFWVAALVIAFTNWSAMADSAVALVKRFKEA</sequence>
<name>A0A1M5Z4P1_9GAMM</name>
<dbReference type="EMBL" id="FQXG01000009">
    <property type="protein sequence ID" value="SHI19247.1"/>
    <property type="molecule type" value="Genomic_DNA"/>
</dbReference>
<evidence type="ECO:0000256" key="1">
    <source>
        <dbReference type="SAM" id="Phobius"/>
    </source>
</evidence>
<protein>
    <recommendedName>
        <fullName evidence="4">Magnesium transporter</fullName>
    </recommendedName>
</protein>
<keyword evidence="3" id="KW-1185">Reference proteome</keyword>
<keyword evidence="1" id="KW-1133">Transmembrane helix</keyword>
<proteinExistence type="predicted"/>
<reference evidence="2 3" key="1">
    <citation type="submission" date="2016-11" db="EMBL/GenBank/DDBJ databases">
        <authorList>
            <person name="Jaros S."/>
            <person name="Januszkiewicz K."/>
            <person name="Wedrychowicz H."/>
        </authorList>
    </citation>
    <scope>NUCLEOTIDE SEQUENCE [LARGE SCALE GENOMIC DNA]</scope>
    <source>
        <strain evidence="2 3">DSM 16917</strain>
    </source>
</reference>
<feature type="transmembrane region" description="Helical" evidence="1">
    <location>
        <begin position="91"/>
        <end position="115"/>
    </location>
</feature>
<dbReference type="AlphaFoldDB" id="A0A1M5Z4P1"/>
<dbReference type="STRING" id="299255.SAMN02745129_4647"/>
<evidence type="ECO:0008006" key="4">
    <source>
        <dbReference type="Google" id="ProtNLM"/>
    </source>
</evidence>
<evidence type="ECO:0000313" key="2">
    <source>
        <dbReference type="EMBL" id="SHI19247.1"/>
    </source>
</evidence>
<evidence type="ECO:0000313" key="3">
    <source>
        <dbReference type="Proteomes" id="UP000184268"/>
    </source>
</evidence>